<dbReference type="EMBL" id="CABFMQ020000035">
    <property type="protein sequence ID" value="VTZ49057.1"/>
    <property type="molecule type" value="Genomic_DNA"/>
</dbReference>
<proteinExistence type="predicted"/>
<name>A0A8B6M216_METTU</name>
<accession>A0A8B6M216</accession>
<reference evidence="1 2" key="1">
    <citation type="submission" date="2019-05" db="EMBL/GenBank/DDBJ databases">
        <authorList>
            <person name="Farhan Ul Haque M."/>
        </authorList>
    </citation>
    <scope>NUCLEOTIDE SEQUENCE [LARGE SCALE GENOMIC DNA]</scope>
    <source>
        <strain evidence="1">2</strain>
    </source>
</reference>
<gene>
    <name evidence="1" type="ORF">MPC4_130078</name>
</gene>
<evidence type="ECO:0000313" key="1">
    <source>
        <dbReference type="EMBL" id="VTZ49057.1"/>
    </source>
</evidence>
<comment type="caution">
    <text evidence="1">The sequence shown here is derived from an EMBL/GenBank/DDBJ whole genome shotgun (WGS) entry which is preliminary data.</text>
</comment>
<evidence type="ECO:0008006" key="3">
    <source>
        <dbReference type="Google" id="ProtNLM"/>
    </source>
</evidence>
<sequence length="273" mass="30550">MGEKKSATKRLLEKYAYCCLCGGGVKANTREHVPPKALFDRSHRPNQMVVPACSACNEGTRTGDTVAAIVARWGFSEPTTAEREDSQRLIRGIANNHPDIQLEWLQNSGSVSQRQARRHLASYGAPIPNEAKFITIGPATLPYLNQFALKLTLGIYFEQTLRCFPSTGLFRAFLRFKEDFRGTGLPQKIIDIAGDPLALAQGAWNTREQFEYRAKYNPENGLFIHASRLRMGLFIVGMASEDRSVLPNELIADWISPGPLSKILDDPHYRDKL</sequence>
<keyword evidence="2" id="KW-1185">Reference proteome</keyword>
<dbReference type="Proteomes" id="UP000485880">
    <property type="component" value="Unassembled WGS sequence"/>
</dbReference>
<dbReference type="RefSeq" id="WP_174511479.1">
    <property type="nucleotide sequence ID" value="NZ_CABFMQ020000035.1"/>
</dbReference>
<protein>
    <recommendedName>
        <fullName evidence="3">HNH endonuclease</fullName>
    </recommendedName>
</protein>
<evidence type="ECO:0000313" key="2">
    <source>
        <dbReference type="Proteomes" id="UP000485880"/>
    </source>
</evidence>
<organism evidence="1 2">
    <name type="scientific">Methylocella tundrae</name>
    <dbReference type="NCBI Taxonomy" id="227605"/>
    <lineage>
        <taxon>Bacteria</taxon>
        <taxon>Pseudomonadati</taxon>
        <taxon>Pseudomonadota</taxon>
        <taxon>Alphaproteobacteria</taxon>
        <taxon>Hyphomicrobiales</taxon>
        <taxon>Beijerinckiaceae</taxon>
        <taxon>Methylocella</taxon>
    </lineage>
</organism>
<dbReference type="AlphaFoldDB" id="A0A8B6M216"/>